<dbReference type="Proteomes" id="UP000075531">
    <property type="component" value="Unassembled WGS sequence"/>
</dbReference>
<protein>
    <submittedName>
        <fullName evidence="1">Uncharacterized protein</fullName>
    </submittedName>
</protein>
<sequence>MVNCNNNYYNDNCGCGCCVKVLYECGCHCVNVSGRLVCDDGESIKVCDSCNRLTVIPKCKVCSMTFFPSCSCSCRG</sequence>
<keyword evidence="2" id="KW-1185">Reference proteome</keyword>
<comment type="caution">
    <text evidence="1">The sequence shown here is derived from an EMBL/GenBank/DDBJ whole genome shotgun (WGS) entry which is preliminary data.</text>
</comment>
<proteinExistence type="predicted"/>
<dbReference type="AlphaFoldDB" id="A0A151B6A6"/>
<gene>
    <name evidence="1" type="ORF">CLTEP_06410</name>
</gene>
<reference evidence="1 2" key="1">
    <citation type="submission" date="2016-02" db="EMBL/GenBank/DDBJ databases">
        <title>Genome sequence of Clostridium tepidiprofundi DSM 19306.</title>
        <authorList>
            <person name="Poehlein A."/>
            <person name="Daniel R."/>
        </authorList>
    </citation>
    <scope>NUCLEOTIDE SEQUENCE [LARGE SCALE GENOMIC DNA]</scope>
    <source>
        <strain evidence="1 2">DSM 19306</strain>
    </source>
</reference>
<dbReference type="STRING" id="1121338.CLTEP_06410"/>
<organism evidence="1 2">
    <name type="scientific">Clostridium tepidiprofundi DSM 19306</name>
    <dbReference type="NCBI Taxonomy" id="1121338"/>
    <lineage>
        <taxon>Bacteria</taxon>
        <taxon>Bacillati</taxon>
        <taxon>Bacillota</taxon>
        <taxon>Clostridia</taxon>
        <taxon>Eubacteriales</taxon>
        <taxon>Clostridiaceae</taxon>
        <taxon>Clostridium</taxon>
    </lineage>
</organism>
<evidence type="ECO:0000313" key="2">
    <source>
        <dbReference type="Proteomes" id="UP000075531"/>
    </source>
</evidence>
<dbReference type="PATRIC" id="fig|1121338.3.peg.648"/>
<name>A0A151B6A6_9CLOT</name>
<accession>A0A151B6A6</accession>
<evidence type="ECO:0000313" key="1">
    <source>
        <dbReference type="EMBL" id="KYH35465.1"/>
    </source>
</evidence>
<dbReference type="EMBL" id="LTBA01000003">
    <property type="protein sequence ID" value="KYH35465.1"/>
    <property type="molecule type" value="Genomic_DNA"/>
</dbReference>